<feature type="transmembrane region" description="Helical" evidence="2">
    <location>
        <begin position="450"/>
        <end position="469"/>
    </location>
</feature>
<protein>
    <recommendedName>
        <fullName evidence="5">TRP C-terminal domain-containing protein</fullName>
    </recommendedName>
</protein>
<accession>A0A0G4NQ22</accession>
<feature type="compositionally biased region" description="Basic and acidic residues" evidence="1">
    <location>
        <begin position="164"/>
        <end position="176"/>
    </location>
</feature>
<dbReference type="PANTHER" id="PTHR34391:SF1">
    <property type="entry name" value="UPF0658 GOLGI APPARATUS MEMBRANE PROTEIN C1952.10C-RELATED"/>
    <property type="match status" value="1"/>
</dbReference>
<sequence>MQTMVAEMVKVPEHEPAAYAVQPFVWTLGSIVGAALGGFLAQPSKSYPHLFPEDGLFGRYPYLLPNLLAVLVVVLAIIQGLIFLDETNPRAKYLAEQKKLKQQQKTNGHNGHTETSPLLQESTSDAPIKRPSVDGPRPFFVEESLPAPGVQTFDLRRSSFGTMHEIDVPHNRDGPSERTQSQEPEMHYEGAVWTRPIVMLIVSLVLISYHQMAAGALLPIHLLAKPLKPHGQLDLIGGFGYSLPDVGVYLMVNGILSLGVQAFIFPLFPNRATTTSSSHRDSYEESFNTATVAQRLESRHSLLGSDPTHAGYEQQFDQPQYDQHYQPSSYPQSALAQQPAYAPQQPVYHQSPHSMPAASIPPPQPTFNQDYNQGYAYREGLAPSTMNGSSPKSTKGGWFSFMSSKWPRAFFLVTLLQAIICLVFEAYVFATFQFSLTSDDNPATESQRRTIPTFLALFIFGFLYELVLVWDALRAKNTIQIIGVCIANLALMVYTAIQIEQIQIAVEELRVGGGLRIGHQSVWEDIRPYLIAIPCIFSLGTVLMGFVAWKLYQVFAWDILKTIGADYRMKQRFLYYQIYIALLKFDFFFFLGFTVQFLVIVGDIEIVEYALTAAAIPVTVAILISAAYFTRRENKPGMIAVIVLYLGALSYFVFKLVRIYQPGYQQHYMNVRKSLTTFTVITILLIILTIVNAIICMNNFGAGLKTHLLKSREAEKATDLNSVSMQDVKPQMASRMTID</sequence>
<keyword evidence="2" id="KW-0472">Membrane</keyword>
<feature type="transmembrane region" description="Helical" evidence="2">
    <location>
        <begin position="248"/>
        <end position="268"/>
    </location>
</feature>
<proteinExistence type="predicted"/>
<feature type="transmembrane region" description="Helical" evidence="2">
    <location>
        <begin position="606"/>
        <end position="629"/>
    </location>
</feature>
<feature type="compositionally biased region" description="Polar residues" evidence="1">
    <location>
        <begin position="106"/>
        <end position="125"/>
    </location>
</feature>
<feature type="transmembrane region" description="Helical" evidence="2">
    <location>
        <begin position="409"/>
        <end position="430"/>
    </location>
</feature>
<feature type="transmembrane region" description="Helical" evidence="2">
    <location>
        <begin position="197"/>
        <end position="220"/>
    </location>
</feature>
<reference evidence="4" key="1">
    <citation type="submission" date="2015-05" db="EMBL/GenBank/DDBJ databases">
        <authorList>
            <person name="Fogelqvist Johan"/>
        </authorList>
    </citation>
    <scope>NUCLEOTIDE SEQUENCE [LARGE SCALE GENOMIC DNA]</scope>
</reference>
<evidence type="ECO:0008006" key="5">
    <source>
        <dbReference type="Google" id="ProtNLM"/>
    </source>
</evidence>
<dbReference type="InterPro" id="IPR036259">
    <property type="entry name" value="MFS_trans_sf"/>
</dbReference>
<feature type="transmembrane region" description="Helical" evidence="2">
    <location>
        <begin position="481"/>
        <end position="499"/>
    </location>
</feature>
<dbReference type="Proteomes" id="UP000045706">
    <property type="component" value="Unassembled WGS sequence"/>
</dbReference>
<feature type="transmembrane region" description="Helical" evidence="2">
    <location>
        <begin position="573"/>
        <end position="600"/>
    </location>
</feature>
<dbReference type="PANTHER" id="PTHR34391">
    <property type="entry name" value="UPF0658 GOLGI APPARATUS MEMBRANE PROTEIN C1952.10C-RELATED"/>
    <property type="match status" value="1"/>
</dbReference>
<feature type="transmembrane region" description="Helical" evidence="2">
    <location>
        <begin position="636"/>
        <end position="654"/>
    </location>
</feature>
<feature type="transmembrane region" description="Helical" evidence="2">
    <location>
        <begin position="21"/>
        <end position="42"/>
    </location>
</feature>
<feature type="region of interest" description="Disordered" evidence="1">
    <location>
        <begin position="97"/>
        <end position="133"/>
    </location>
</feature>
<keyword evidence="2" id="KW-0812">Transmembrane</keyword>
<gene>
    <name evidence="3" type="ORF">BN1723_008018</name>
</gene>
<organism evidence="3 4">
    <name type="scientific">Verticillium longisporum</name>
    <name type="common">Verticillium dahliae var. longisporum</name>
    <dbReference type="NCBI Taxonomy" id="100787"/>
    <lineage>
        <taxon>Eukaryota</taxon>
        <taxon>Fungi</taxon>
        <taxon>Dikarya</taxon>
        <taxon>Ascomycota</taxon>
        <taxon>Pezizomycotina</taxon>
        <taxon>Sordariomycetes</taxon>
        <taxon>Hypocreomycetidae</taxon>
        <taxon>Glomerellales</taxon>
        <taxon>Plectosphaerellaceae</taxon>
        <taxon>Verticillium</taxon>
    </lineage>
</organism>
<evidence type="ECO:0000313" key="3">
    <source>
        <dbReference type="EMBL" id="CRK48421.1"/>
    </source>
</evidence>
<feature type="transmembrane region" description="Helical" evidence="2">
    <location>
        <begin position="62"/>
        <end position="84"/>
    </location>
</feature>
<name>A0A0G4NQ22_VERLO</name>
<dbReference type="InterPro" id="IPR040410">
    <property type="entry name" value="UPF0658_Golgi"/>
</dbReference>
<dbReference type="SUPFAM" id="SSF103473">
    <property type="entry name" value="MFS general substrate transporter"/>
    <property type="match status" value="1"/>
</dbReference>
<evidence type="ECO:0000313" key="4">
    <source>
        <dbReference type="Proteomes" id="UP000045706"/>
    </source>
</evidence>
<dbReference type="Gene3D" id="1.20.1250.20">
    <property type="entry name" value="MFS general substrate transporter like domains"/>
    <property type="match status" value="1"/>
</dbReference>
<evidence type="ECO:0000256" key="1">
    <source>
        <dbReference type="SAM" id="MobiDB-lite"/>
    </source>
</evidence>
<feature type="region of interest" description="Disordered" evidence="1">
    <location>
        <begin position="341"/>
        <end position="371"/>
    </location>
</feature>
<dbReference type="GO" id="GO:0005794">
    <property type="term" value="C:Golgi apparatus"/>
    <property type="evidence" value="ECO:0007669"/>
    <property type="project" value="TreeGrafter"/>
</dbReference>
<dbReference type="AlphaFoldDB" id="A0A0G4NQ22"/>
<dbReference type="EMBL" id="CVQI01037495">
    <property type="protein sequence ID" value="CRK48421.1"/>
    <property type="molecule type" value="Genomic_DNA"/>
</dbReference>
<feature type="transmembrane region" description="Helical" evidence="2">
    <location>
        <begin position="674"/>
        <end position="695"/>
    </location>
</feature>
<keyword evidence="2" id="KW-1133">Transmembrane helix</keyword>
<feature type="transmembrane region" description="Helical" evidence="2">
    <location>
        <begin position="529"/>
        <end position="552"/>
    </location>
</feature>
<evidence type="ECO:0000256" key="2">
    <source>
        <dbReference type="SAM" id="Phobius"/>
    </source>
</evidence>
<feature type="region of interest" description="Disordered" evidence="1">
    <location>
        <begin position="164"/>
        <end position="186"/>
    </location>
</feature>